<proteinExistence type="predicted"/>
<gene>
    <name evidence="1" type="ORF">RWE15_16270</name>
</gene>
<dbReference type="EMBL" id="JAWDIP010000003">
    <property type="protein sequence ID" value="MDY0395688.1"/>
    <property type="molecule type" value="Genomic_DNA"/>
</dbReference>
<keyword evidence="2" id="KW-1185">Reference proteome</keyword>
<protein>
    <submittedName>
        <fullName evidence="1">Uncharacterized protein</fullName>
    </submittedName>
</protein>
<evidence type="ECO:0000313" key="1">
    <source>
        <dbReference type="EMBL" id="MDY0395688.1"/>
    </source>
</evidence>
<organism evidence="1 2">
    <name type="scientific">Tigheibacillus halophilus</name>
    <dbReference type="NCBI Taxonomy" id="361280"/>
    <lineage>
        <taxon>Bacteria</taxon>
        <taxon>Bacillati</taxon>
        <taxon>Bacillota</taxon>
        <taxon>Bacilli</taxon>
        <taxon>Bacillales</taxon>
        <taxon>Bacillaceae</taxon>
        <taxon>Tigheibacillus</taxon>
    </lineage>
</organism>
<comment type="caution">
    <text evidence="1">The sequence shown here is derived from an EMBL/GenBank/DDBJ whole genome shotgun (WGS) entry which is preliminary data.</text>
</comment>
<dbReference type="Gene3D" id="1.10.357.10">
    <property type="entry name" value="Tetracycline Repressor, domain 2"/>
    <property type="match status" value="1"/>
</dbReference>
<dbReference type="InterPro" id="IPR036271">
    <property type="entry name" value="Tet_transcr_reg_TetR-rel_C_sf"/>
</dbReference>
<dbReference type="Proteomes" id="UP001281447">
    <property type="component" value="Unassembled WGS sequence"/>
</dbReference>
<sequence length="97" mass="11155">MYRTNNIALIEIIFNARTPDHTPYYLLKDDGEDPKTALLEDILRQGQQAKEFCAFNPQMISTLIQGAISESMLNFQNEISIEEYSEELTKSILKIVK</sequence>
<name>A0ABU5C8R2_9BACI</name>
<evidence type="ECO:0000313" key="2">
    <source>
        <dbReference type="Proteomes" id="UP001281447"/>
    </source>
</evidence>
<dbReference type="SUPFAM" id="SSF48498">
    <property type="entry name" value="Tetracyclin repressor-like, C-terminal domain"/>
    <property type="match status" value="1"/>
</dbReference>
<reference evidence="1 2" key="1">
    <citation type="submission" date="2023-10" db="EMBL/GenBank/DDBJ databases">
        <title>Virgibacillus halophilus 5B73C genome.</title>
        <authorList>
            <person name="Miliotis G."/>
            <person name="Sengupta P."/>
            <person name="Hameed A."/>
            <person name="Chuvochina M."/>
            <person name="Mcdonagh F."/>
            <person name="Simpson A.C."/>
            <person name="Singh N.K."/>
            <person name="Rekha P.D."/>
            <person name="Raman K."/>
            <person name="Hugenholtz P."/>
            <person name="Venkateswaran K."/>
        </authorList>
    </citation>
    <scope>NUCLEOTIDE SEQUENCE [LARGE SCALE GENOMIC DNA]</scope>
    <source>
        <strain evidence="1 2">5B73C</strain>
    </source>
</reference>
<accession>A0ABU5C8R2</accession>